<proteinExistence type="predicted"/>
<dbReference type="AlphaFoldDB" id="A0AAD8N5K6"/>
<sequence length="331" mass="38041">MIPARPFRLLLGPTTRLATLGKTTRTCPPSAAFQSHVTLLIGGTSRPCAPLFLGATTTKRTPALVPVNQLLENYFHEWKTINLGDNQLAGNLLSFGYLPSLRFLKLEHNQMSDSIANELYESLITEFVRNLLSDYTFRMMRGTYRYWNLRLTCDYVHQGGKHELRGLALHGLWLSRISGSRVVHVSKNTYGDEWRDDLKTAESLLDQLDPEVKSKMDLHWYSIIHTSESKKLWIEQMCKHGYLSCGYWEKAVQAAMPFLSSNGILNLMNILKEEMLMCGNYTSQELQDALYKKTCRRIDLKFKRMNGKIYPAEFGLLHDMDLNFLNYPSNN</sequence>
<dbReference type="InterPro" id="IPR036430">
    <property type="entry name" value="RNase_T2-like_sf"/>
</dbReference>
<keyword evidence="2" id="KW-1185">Reference proteome</keyword>
<reference evidence="1" key="2">
    <citation type="submission" date="2023-05" db="EMBL/GenBank/DDBJ databases">
        <authorList>
            <person name="Schelkunov M.I."/>
        </authorList>
    </citation>
    <scope>NUCLEOTIDE SEQUENCE</scope>
    <source>
        <strain evidence="1">Hsosn_3</strain>
        <tissue evidence="1">Leaf</tissue>
    </source>
</reference>
<dbReference type="SUPFAM" id="SSF55895">
    <property type="entry name" value="Ribonuclease Rh-like"/>
    <property type="match status" value="1"/>
</dbReference>
<dbReference type="EMBL" id="JAUIZM010000002">
    <property type="protein sequence ID" value="KAK1396857.1"/>
    <property type="molecule type" value="Genomic_DNA"/>
</dbReference>
<name>A0AAD8N5K6_9APIA</name>
<dbReference type="Proteomes" id="UP001237642">
    <property type="component" value="Unassembled WGS sequence"/>
</dbReference>
<gene>
    <name evidence="1" type="ORF">POM88_006720</name>
</gene>
<accession>A0AAD8N5K6</accession>
<evidence type="ECO:0000313" key="1">
    <source>
        <dbReference type="EMBL" id="KAK1396857.1"/>
    </source>
</evidence>
<protein>
    <submittedName>
        <fullName evidence="1">Uncharacterized protein</fullName>
    </submittedName>
</protein>
<organism evidence="1 2">
    <name type="scientific">Heracleum sosnowskyi</name>
    <dbReference type="NCBI Taxonomy" id="360622"/>
    <lineage>
        <taxon>Eukaryota</taxon>
        <taxon>Viridiplantae</taxon>
        <taxon>Streptophyta</taxon>
        <taxon>Embryophyta</taxon>
        <taxon>Tracheophyta</taxon>
        <taxon>Spermatophyta</taxon>
        <taxon>Magnoliopsida</taxon>
        <taxon>eudicotyledons</taxon>
        <taxon>Gunneridae</taxon>
        <taxon>Pentapetalae</taxon>
        <taxon>asterids</taxon>
        <taxon>campanulids</taxon>
        <taxon>Apiales</taxon>
        <taxon>Apiaceae</taxon>
        <taxon>Apioideae</taxon>
        <taxon>apioid superclade</taxon>
        <taxon>Tordylieae</taxon>
        <taxon>Tordyliinae</taxon>
        <taxon>Heracleum</taxon>
    </lineage>
</organism>
<dbReference type="GO" id="GO:0033897">
    <property type="term" value="F:ribonuclease T2 activity"/>
    <property type="evidence" value="ECO:0007669"/>
    <property type="project" value="InterPro"/>
</dbReference>
<dbReference type="Gene3D" id="3.90.730.10">
    <property type="entry name" value="Ribonuclease T2-like"/>
    <property type="match status" value="1"/>
</dbReference>
<reference evidence="1" key="1">
    <citation type="submission" date="2023-02" db="EMBL/GenBank/DDBJ databases">
        <title>Genome of toxic invasive species Heracleum sosnowskyi carries increased number of genes despite the absence of recent whole-genome duplications.</title>
        <authorList>
            <person name="Schelkunov M."/>
            <person name="Shtratnikova V."/>
            <person name="Makarenko M."/>
            <person name="Klepikova A."/>
            <person name="Omelchenko D."/>
            <person name="Novikova G."/>
            <person name="Obukhova E."/>
            <person name="Bogdanov V."/>
            <person name="Penin A."/>
            <person name="Logacheva M."/>
        </authorList>
    </citation>
    <scope>NUCLEOTIDE SEQUENCE</scope>
    <source>
        <strain evidence="1">Hsosn_3</strain>
        <tissue evidence="1">Leaf</tissue>
    </source>
</reference>
<dbReference type="GO" id="GO:0003723">
    <property type="term" value="F:RNA binding"/>
    <property type="evidence" value="ECO:0007669"/>
    <property type="project" value="InterPro"/>
</dbReference>
<evidence type="ECO:0000313" key="2">
    <source>
        <dbReference type="Proteomes" id="UP001237642"/>
    </source>
</evidence>
<comment type="caution">
    <text evidence="1">The sequence shown here is derived from an EMBL/GenBank/DDBJ whole genome shotgun (WGS) entry which is preliminary data.</text>
</comment>